<dbReference type="OrthoDB" id="581425at2"/>
<keyword evidence="3" id="KW-1185">Reference proteome</keyword>
<dbReference type="EMBL" id="FOHE01000005">
    <property type="protein sequence ID" value="SET08038.1"/>
    <property type="molecule type" value="Genomic_DNA"/>
</dbReference>
<dbReference type="InterPro" id="IPR001633">
    <property type="entry name" value="EAL_dom"/>
</dbReference>
<dbReference type="GO" id="GO:0071111">
    <property type="term" value="F:cyclic-guanylate-specific phosphodiesterase activity"/>
    <property type="evidence" value="ECO:0007669"/>
    <property type="project" value="InterPro"/>
</dbReference>
<proteinExistence type="predicted"/>
<dbReference type="SUPFAM" id="SSF141868">
    <property type="entry name" value="EAL domain-like"/>
    <property type="match status" value="1"/>
</dbReference>
<name>A0A1I0BM00_9BACI</name>
<dbReference type="PANTHER" id="PTHR33121:SF76">
    <property type="entry name" value="SIGNALING PROTEIN"/>
    <property type="match status" value="1"/>
</dbReference>
<dbReference type="RefSeq" id="WP_090868344.1">
    <property type="nucleotide sequence ID" value="NZ_FOHE01000005.1"/>
</dbReference>
<dbReference type="Pfam" id="PF00563">
    <property type="entry name" value="EAL"/>
    <property type="match status" value="1"/>
</dbReference>
<gene>
    <name evidence="2" type="ORF">SAMN05216389_10591</name>
</gene>
<evidence type="ECO:0000313" key="3">
    <source>
        <dbReference type="Proteomes" id="UP000198618"/>
    </source>
</evidence>
<dbReference type="Proteomes" id="UP000198618">
    <property type="component" value="Unassembled WGS sequence"/>
</dbReference>
<evidence type="ECO:0000313" key="2">
    <source>
        <dbReference type="EMBL" id="SET08038.1"/>
    </source>
</evidence>
<protein>
    <submittedName>
        <fullName evidence="2">EAL domain, c-di-GMP-specific phosphodiesterase class I (Or its enzymatically inactive variant)</fullName>
    </submittedName>
</protein>
<evidence type="ECO:0000259" key="1">
    <source>
        <dbReference type="PROSITE" id="PS50883"/>
    </source>
</evidence>
<dbReference type="CDD" id="cd01948">
    <property type="entry name" value="EAL"/>
    <property type="match status" value="1"/>
</dbReference>
<dbReference type="PANTHER" id="PTHR33121">
    <property type="entry name" value="CYCLIC DI-GMP PHOSPHODIESTERASE PDEF"/>
    <property type="match status" value="1"/>
</dbReference>
<dbReference type="Gene3D" id="3.20.20.450">
    <property type="entry name" value="EAL domain"/>
    <property type="match status" value="1"/>
</dbReference>
<dbReference type="PROSITE" id="PS50883">
    <property type="entry name" value="EAL"/>
    <property type="match status" value="1"/>
</dbReference>
<accession>A0A1I0BM00</accession>
<dbReference type="STRING" id="930131.SAMN05216389_10591"/>
<dbReference type="SMART" id="SM00052">
    <property type="entry name" value="EAL"/>
    <property type="match status" value="1"/>
</dbReference>
<organism evidence="2 3">
    <name type="scientific">Oceanobacillus limi</name>
    <dbReference type="NCBI Taxonomy" id="930131"/>
    <lineage>
        <taxon>Bacteria</taxon>
        <taxon>Bacillati</taxon>
        <taxon>Bacillota</taxon>
        <taxon>Bacilli</taxon>
        <taxon>Bacillales</taxon>
        <taxon>Bacillaceae</taxon>
        <taxon>Oceanobacillus</taxon>
    </lineage>
</organism>
<dbReference type="AlphaFoldDB" id="A0A1I0BM00"/>
<dbReference type="InterPro" id="IPR035919">
    <property type="entry name" value="EAL_sf"/>
</dbReference>
<dbReference type="InterPro" id="IPR050706">
    <property type="entry name" value="Cyclic-di-GMP_PDE-like"/>
</dbReference>
<sequence length="243" mass="27702">MDQTEDTLLYKNKNFYHAVQPILNVSTNEIYGYEALLRSNEITNPELLFKSYKEKNLLFELDMSSIQEACMRLTEIPNSEDALLFINIFPSTLVHPSFHKHLKELQSMMSIKSSSIVFEINEAEKEKDLPAIKKVVADLKKEGYLIALDDVGGGESSFQTLLELDPDIVKIDRTYASNLASSPKKQKLIQLLLQLFGKDIPVVLEGIETKEDNAKAKEIGVPFVQGYYFGKPNRLEYYLKKVD</sequence>
<reference evidence="2 3" key="1">
    <citation type="submission" date="2016-10" db="EMBL/GenBank/DDBJ databases">
        <authorList>
            <person name="de Groot N.N."/>
        </authorList>
    </citation>
    <scope>NUCLEOTIDE SEQUENCE [LARGE SCALE GENOMIC DNA]</scope>
    <source>
        <strain evidence="2 3">IBRC-M 10780</strain>
    </source>
</reference>
<feature type="domain" description="EAL" evidence="1">
    <location>
        <begin position="1"/>
        <end position="243"/>
    </location>
</feature>